<organism evidence="2 3">
    <name type="scientific">Seminavis robusta</name>
    <dbReference type="NCBI Taxonomy" id="568900"/>
    <lineage>
        <taxon>Eukaryota</taxon>
        <taxon>Sar</taxon>
        <taxon>Stramenopiles</taxon>
        <taxon>Ochrophyta</taxon>
        <taxon>Bacillariophyta</taxon>
        <taxon>Bacillariophyceae</taxon>
        <taxon>Bacillariophycidae</taxon>
        <taxon>Naviculales</taxon>
        <taxon>Naviculaceae</taxon>
        <taxon>Seminavis</taxon>
    </lineage>
</organism>
<dbReference type="EMBL" id="CAICTM010000930">
    <property type="protein sequence ID" value="CAB9518414.1"/>
    <property type="molecule type" value="Genomic_DNA"/>
</dbReference>
<dbReference type="Proteomes" id="UP001153069">
    <property type="component" value="Unassembled WGS sequence"/>
</dbReference>
<keyword evidence="1" id="KW-1133">Transmembrane helix</keyword>
<evidence type="ECO:0000313" key="2">
    <source>
        <dbReference type="EMBL" id="CAB9518414.1"/>
    </source>
</evidence>
<keyword evidence="1" id="KW-0812">Transmembrane</keyword>
<proteinExistence type="predicted"/>
<dbReference type="SUPFAM" id="SSF52266">
    <property type="entry name" value="SGNH hydrolase"/>
    <property type="match status" value="1"/>
</dbReference>
<sequence>MTSETDPNAKARRPIHQRPNEWCQLLLVLVLFILINLTTDLISMEHSHALIKNMSGMIRGSTGSQLKNNFQERKMFAQQALDLMEHEAVFESTLTNSKTVLERGFPFQWDPCTLLSIFRQNDEHGTPSDPLKIVFLGETATARAADSCTPKGSDDPLEGRFTNILKRSLENDSDMLVEDHQDIKIDFEVSNLAQGGVGSVYSAMTLDSKVDPANVDVLVYEFFINDNWNADHADVIKLEMWLIRVKAFFERKGQKVPPIMLLFLWEENIGMEHMKNKVLKHGLDKPLFGAWKAIERYKKQGWNIQALSVGSTFEKMFAIASNPGLIVDDQHHPNCFSVHHIADMIRHAIYTDMATCKELPLRDARQPIVEHRSAWRDNLLSEFDAEPDTKNILDFLLREDIKVASLTPWQPPIVGSTDLSIGNVEELKGYQIAQTSPQVDEPFPSREDRRRGFPIPACSTHQGGVTFVLKEPNLEWLGVNLHPIGEGVDIEAVEWTVNGHTMGLVTRKLLPMKFVTNWIRVSESLPTRTKEYKVKFCNTDPEGGTIQLQHLVGIMRPALTERESDLLELLNHGNN</sequence>
<evidence type="ECO:0000256" key="1">
    <source>
        <dbReference type="SAM" id="Phobius"/>
    </source>
</evidence>
<reference evidence="2" key="1">
    <citation type="submission" date="2020-06" db="EMBL/GenBank/DDBJ databases">
        <authorList>
            <consortium name="Plant Systems Biology data submission"/>
        </authorList>
    </citation>
    <scope>NUCLEOTIDE SEQUENCE</scope>
    <source>
        <strain evidence="2">D6</strain>
    </source>
</reference>
<name>A0A9N8EFX2_9STRA</name>
<accession>A0A9N8EFX2</accession>
<dbReference type="AlphaFoldDB" id="A0A9N8EFX2"/>
<keyword evidence="1" id="KW-0472">Membrane</keyword>
<comment type="caution">
    <text evidence="2">The sequence shown here is derived from an EMBL/GenBank/DDBJ whole genome shotgun (WGS) entry which is preliminary data.</text>
</comment>
<feature type="transmembrane region" description="Helical" evidence="1">
    <location>
        <begin position="22"/>
        <end position="44"/>
    </location>
</feature>
<gene>
    <name evidence="2" type="ORF">SEMRO_932_G221670.1</name>
</gene>
<keyword evidence="3" id="KW-1185">Reference proteome</keyword>
<evidence type="ECO:0000313" key="3">
    <source>
        <dbReference type="Proteomes" id="UP001153069"/>
    </source>
</evidence>
<protein>
    <submittedName>
        <fullName evidence="2">Uncharacterized protein</fullName>
    </submittedName>
</protein>